<dbReference type="SUPFAM" id="SSF57414">
    <property type="entry name" value="Hairpin loop containing domain-like"/>
    <property type="match status" value="1"/>
</dbReference>
<dbReference type="Proteomes" id="UP000663868">
    <property type="component" value="Unassembled WGS sequence"/>
</dbReference>
<name>A0A818TIH1_9BILA</name>
<feature type="domain" description="Apple" evidence="1">
    <location>
        <begin position="21"/>
        <end position="67"/>
    </location>
</feature>
<dbReference type="InterPro" id="IPR003609">
    <property type="entry name" value="Pan_app"/>
</dbReference>
<dbReference type="Pfam" id="PF00024">
    <property type="entry name" value="PAN_1"/>
    <property type="match status" value="1"/>
</dbReference>
<reference evidence="2" key="1">
    <citation type="submission" date="2021-02" db="EMBL/GenBank/DDBJ databases">
        <authorList>
            <person name="Nowell W R."/>
        </authorList>
    </citation>
    <scope>NUCLEOTIDE SEQUENCE</scope>
</reference>
<evidence type="ECO:0000313" key="2">
    <source>
        <dbReference type="EMBL" id="CAF3684245.1"/>
    </source>
</evidence>
<protein>
    <recommendedName>
        <fullName evidence="1">Apple domain-containing protein</fullName>
    </recommendedName>
</protein>
<accession>A0A818TIH1</accession>
<dbReference type="AlphaFoldDB" id="A0A818TIH1"/>
<dbReference type="EMBL" id="CAJOBB010000459">
    <property type="protein sequence ID" value="CAF3684245.1"/>
    <property type="molecule type" value="Genomic_DNA"/>
</dbReference>
<evidence type="ECO:0000259" key="1">
    <source>
        <dbReference type="Pfam" id="PF00024"/>
    </source>
</evidence>
<gene>
    <name evidence="2" type="ORF">KXQ929_LOCUS9887</name>
</gene>
<comment type="caution">
    <text evidence="2">The sequence shown here is derived from an EMBL/GenBank/DDBJ whole genome shotgun (WGS) entry which is preliminary data.</text>
</comment>
<evidence type="ECO:0000313" key="3">
    <source>
        <dbReference type="Proteomes" id="UP000663868"/>
    </source>
</evidence>
<organism evidence="2 3">
    <name type="scientific">Adineta steineri</name>
    <dbReference type="NCBI Taxonomy" id="433720"/>
    <lineage>
        <taxon>Eukaryota</taxon>
        <taxon>Metazoa</taxon>
        <taxon>Spiralia</taxon>
        <taxon>Gnathifera</taxon>
        <taxon>Rotifera</taxon>
        <taxon>Eurotatoria</taxon>
        <taxon>Bdelloidea</taxon>
        <taxon>Adinetida</taxon>
        <taxon>Adinetidae</taxon>
        <taxon>Adineta</taxon>
    </lineage>
</organism>
<proteinExistence type="predicted"/>
<sequence>MSIMIGWQFHCVNTTCVPFTTVTALNRRQCQTTCLAKYLCKAATYHRSTSNCDLFVDLSNYNSTMLPDINIVTMIVTDGTKNPPESEVNWVINGDAETGPCESSNAVTQPIGWSYSGTITQMYYGNIAGDEMFTDPGPSNRGKCYFFGGWSAVSTVWQTSNMTSSINPLLIDNQKVWFDFSAWIGGYLAQDDNAQVSLTFLNQSNQNVGNTTILGPVLAVDRGDITSLLFRQAIGRVPVGARTFTVQITMTRLAGTDADGDVDNIVLFLYQL</sequence>